<evidence type="ECO:0000313" key="3">
    <source>
        <dbReference type="Proteomes" id="UP000641386"/>
    </source>
</evidence>
<dbReference type="Proteomes" id="UP000641386">
    <property type="component" value="Unassembled WGS sequence"/>
</dbReference>
<dbReference type="InterPro" id="IPR046732">
    <property type="entry name" value="DUF6624"/>
</dbReference>
<dbReference type="AlphaFoldDB" id="A0A919DTH6"/>
<reference evidence="2" key="2">
    <citation type="submission" date="2020-09" db="EMBL/GenBank/DDBJ databases">
        <authorList>
            <person name="Sun Q."/>
            <person name="Ohkuma M."/>
        </authorList>
    </citation>
    <scope>NUCLEOTIDE SEQUENCE</scope>
    <source>
        <strain evidence="2">JCM 3302</strain>
    </source>
</reference>
<proteinExistence type="predicted"/>
<feature type="region of interest" description="Disordered" evidence="1">
    <location>
        <begin position="192"/>
        <end position="247"/>
    </location>
</feature>
<reference evidence="2" key="1">
    <citation type="journal article" date="2014" name="Int. J. Syst. Evol. Microbiol.">
        <title>Complete genome sequence of Corynebacterium casei LMG S-19264T (=DSM 44701T), isolated from a smear-ripened cheese.</title>
        <authorList>
            <consortium name="US DOE Joint Genome Institute (JGI-PGF)"/>
            <person name="Walter F."/>
            <person name="Albersmeier A."/>
            <person name="Kalinowski J."/>
            <person name="Ruckert C."/>
        </authorList>
    </citation>
    <scope>NUCLEOTIDE SEQUENCE</scope>
    <source>
        <strain evidence="2">JCM 3302</strain>
    </source>
</reference>
<dbReference type="EMBL" id="BNBC01000014">
    <property type="protein sequence ID" value="GHE76347.1"/>
    <property type="molecule type" value="Genomic_DNA"/>
</dbReference>
<feature type="region of interest" description="Disordered" evidence="1">
    <location>
        <begin position="1"/>
        <end position="108"/>
    </location>
</feature>
<protein>
    <submittedName>
        <fullName evidence="2">Uncharacterized protein</fullName>
    </submittedName>
</protein>
<name>A0A919DTH6_9ACTN</name>
<gene>
    <name evidence="2" type="ORF">GCM10014715_34140</name>
</gene>
<dbReference type="Pfam" id="PF20329">
    <property type="entry name" value="DUF6624"/>
    <property type="match status" value="1"/>
</dbReference>
<evidence type="ECO:0000313" key="2">
    <source>
        <dbReference type="EMBL" id="GHE76347.1"/>
    </source>
</evidence>
<evidence type="ECO:0000256" key="1">
    <source>
        <dbReference type="SAM" id="MobiDB-lite"/>
    </source>
</evidence>
<accession>A0A919DTH6</accession>
<organism evidence="2 3">
    <name type="scientific">Streptomyces spiralis</name>
    <dbReference type="NCBI Taxonomy" id="66376"/>
    <lineage>
        <taxon>Bacteria</taxon>
        <taxon>Bacillati</taxon>
        <taxon>Actinomycetota</taxon>
        <taxon>Actinomycetes</taxon>
        <taxon>Kitasatosporales</taxon>
        <taxon>Streptomycetaceae</taxon>
        <taxon>Streptomyces</taxon>
    </lineage>
</organism>
<feature type="region of interest" description="Disordered" evidence="1">
    <location>
        <begin position="265"/>
        <end position="286"/>
    </location>
</feature>
<sequence length="415" mass="42446">MTHDDAVPGTPAASRPASGAPVPGRPPAGAPVPGRPPAGDPVPGRPPAGDPVPVRRPAGGPLSGGPVSGDRTYGGPVSGDRAYGGSVRADSATRGVGVPRQGGGVAAGAVPAVPRQSAGTDGGAGVVGEAVTPAAYPARAAVDTVSAAARTVRPCLPPSDAPASAAAVMAARPAAFVGTPVTAIVAEAARRRTARTAQAGHPRRAAAPYPEEGTAEQPATGIAPAPAPDGSPEAHADNPPPPVDAVRDMPAERASALAAELVRRAGEDRELTRKAGSTPTPERRRRVVECHRDNAEALAVIVRRHGWPAVDLVGPAASTAALMILLHAPDLRFRLRCRDLIAQAAADGRCPVVHLAYIADHCAVELGEPQYYGTRINPVTLRPYPVRRPETLDQRRQDVGLGPLEEQMRALRLRG</sequence>
<keyword evidence="3" id="KW-1185">Reference proteome</keyword>
<feature type="compositionally biased region" description="Pro residues" evidence="1">
    <location>
        <begin position="23"/>
        <end position="50"/>
    </location>
</feature>
<comment type="caution">
    <text evidence="2">The sequence shown here is derived from an EMBL/GenBank/DDBJ whole genome shotgun (WGS) entry which is preliminary data.</text>
</comment>